<dbReference type="Pfam" id="PF13839">
    <property type="entry name" value="PC-Esterase"/>
    <property type="match status" value="1"/>
</dbReference>
<reference evidence="3 4" key="1">
    <citation type="journal article" date="2023" name="bioRxiv">
        <title>Genome report: Whole genome sequence and annotation of Penstemon davidsonii.</title>
        <authorList>
            <person name="Ostevik K.L."/>
            <person name="Alabady M."/>
            <person name="Zhang M."/>
            <person name="Rausher M.D."/>
        </authorList>
    </citation>
    <scope>NUCLEOTIDE SEQUENCE [LARGE SCALE GENOMIC DNA]</scope>
    <source>
        <strain evidence="3">DNT005</strain>
        <tissue evidence="3">Whole leaf</tissue>
    </source>
</reference>
<evidence type="ECO:0000313" key="4">
    <source>
        <dbReference type="Proteomes" id="UP001291926"/>
    </source>
</evidence>
<comment type="caution">
    <text evidence="3">The sequence shown here is derived from an EMBL/GenBank/DDBJ whole genome shotgun (WGS) entry which is preliminary data.</text>
</comment>
<evidence type="ECO:0000313" key="3">
    <source>
        <dbReference type="EMBL" id="KAK4480548.1"/>
    </source>
</evidence>
<keyword evidence="4" id="KW-1185">Reference proteome</keyword>
<protein>
    <recommendedName>
        <fullName evidence="2">Trichome birefringence-like C-terminal domain-containing protein</fullName>
    </recommendedName>
</protein>
<organism evidence="3 4">
    <name type="scientific">Penstemon davidsonii</name>
    <dbReference type="NCBI Taxonomy" id="160366"/>
    <lineage>
        <taxon>Eukaryota</taxon>
        <taxon>Viridiplantae</taxon>
        <taxon>Streptophyta</taxon>
        <taxon>Embryophyta</taxon>
        <taxon>Tracheophyta</taxon>
        <taxon>Spermatophyta</taxon>
        <taxon>Magnoliopsida</taxon>
        <taxon>eudicotyledons</taxon>
        <taxon>Gunneridae</taxon>
        <taxon>Pentapetalae</taxon>
        <taxon>asterids</taxon>
        <taxon>lamiids</taxon>
        <taxon>Lamiales</taxon>
        <taxon>Plantaginaceae</taxon>
        <taxon>Cheloneae</taxon>
        <taxon>Penstemon</taxon>
    </lineage>
</organism>
<accession>A0ABR0CW64</accession>
<gene>
    <name evidence="3" type="ORF">RD792_013626</name>
</gene>
<dbReference type="InterPro" id="IPR029962">
    <property type="entry name" value="TBL"/>
</dbReference>
<name>A0ABR0CW64_9LAMI</name>
<sequence>MFVGDSISVNQWSSLVCLLHAAVPNARTTFVKDQITYVKFEDYDVTILVNWSPFLVDIDQEPRGRVLNLNSIQQGKKAWWGMDVMVFDTWHWWNFNGTAKIWDYVRDGSTVRKDMNRVVAFHKGLTTWARWVNTSVDPSRTKLFFQGISPDHNYWGYEWGSKANNCAGEQQPFKGRRYPAGRPEAAKIVDKLLSRLRKPVQLLDITTMSQLRKEAHPSIYNQDHSGSDCTHWCLPGLPDTWNQLFYAALV</sequence>
<comment type="similarity">
    <text evidence="1">Belongs to the PC-esterase family. TBL subfamily.</text>
</comment>
<dbReference type="PANTHER" id="PTHR32285:SF42">
    <property type="entry name" value="PROTEIN TRICHOME BIREFRINGENCE-LIKE 37"/>
    <property type="match status" value="1"/>
</dbReference>
<dbReference type="InterPro" id="IPR026057">
    <property type="entry name" value="TBL_C"/>
</dbReference>
<evidence type="ECO:0000256" key="1">
    <source>
        <dbReference type="ARBA" id="ARBA00007727"/>
    </source>
</evidence>
<dbReference type="Proteomes" id="UP001291926">
    <property type="component" value="Unassembled WGS sequence"/>
</dbReference>
<feature type="domain" description="Trichome birefringence-like C-terminal" evidence="2">
    <location>
        <begin position="1"/>
        <end position="247"/>
    </location>
</feature>
<dbReference type="EMBL" id="JAYDYQ010002686">
    <property type="protein sequence ID" value="KAK4480548.1"/>
    <property type="molecule type" value="Genomic_DNA"/>
</dbReference>
<evidence type="ECO:0000259" key="2">
    <source>
        <dbReference type="Pfam" id="PF13839"/>
    </source>
</evidence>
<proteinExistence type="inferred from homology"/>
<dbReference type="PANTHER" id="PTHR32285">
    <property type="entry name" value="PROTEIN TRICHOME BIREFRINGENCE-LIKE 9-RELATED"/>
    <property type="match status" value="1"/>
</dbReference>